<keyword evidence="3" id="KW-1185">Reference proteome</keyword>
<evidence type="ECO:0008006" key="4">
    <source>
        <dbReference type="Google" id="ProtNLM"/>
    </source>
</evidence>
<accession>A0ABQ3YW56</accession>
<reference evidence="2 3" key="1">
    <citation type="submission" date="2021-01" db="EMBL/GenBank/DDBJ databases">
        <title>Whole genome shotgun sequence of Actinoplanes durhamensis NBRC 14914.</title>
        <authorList>
            <person name="Komaki H."/>
            <person name="Tamura T."/>
        </authorList>
    </citation>
    <scope>NUCLEOTIDE SEQUENCE [LARGE SCALE GENOMIC DNA]</scope>
    <source>
        <strain evidence="2 3">NBRC 14914</strain>
    </source>
</reference>
<evidence type="ECO:0000313" key="2">
    <source>
        <dbReference type="EMBL" id="GIE01835.1"/>
    </source>
</evidence>
<keyword evidence="1" id="KW-0472">Membrane</keyword>
<dbReference type="EMBL" id="BOML01000027">
    <property type="protein sequence ID" value="GIE01835.1"/>
    <property type="molecule type" value="Genomic_DNA"/>
</dbReference>
<gene>
    <name evidence="2" type="ORF">Adu01nite_31850</name>
</gene>
<dbReference type="RefSeq" id="WP_203727610.1">
    <property type="nucleotide sequence ID" value="NZ_BAAATX010000005.1"/>
</dbReference>
<feature type="transmembrane region" description="Helical" evidence="1">
    <location>
        <begin position="54"/>
        <end position="79"/>
    </location>
</feature>
<feature type="transmembrane region" description="Helical" evidence="1">
    <location>
        <begin position="85"/>
        <end position="102"/>
    </location>
</feature>
<feature type="transmembrane region" description="Helical" evidence="1">
    <location>
        <begin position="109"/>
        <end position="132"/>
    </location>
</feature>
<evidence type="ECO:0000256" key="1">
    <source>
        <dbReference type="SAM" id="Phobius"/>
    </source>
</evidence>
<dbReference type="Proteomes" id="UP000637628">
    <property type="component" value="Unassembled WGS sequence"/>
</dbReference>
<sequence>MPEPVVRQQLHGAAMAAADAKAAQVDYERARFRADEARRQDEQVRGRAYLAGRILVAVGFLVAVLGIAVGKPVATYWIVRADTPYLWAAVVSFVLAALGLRFKGAAAVNCFVAFAGTALLFLTMVVLLWRIWVDHQSLGWEPPVAALVGAVCWLAGAEIVFVGATKVDGSLKP</sequence>
<feature type="transmembrane region" description="Helical" evidence="1">
    <location>
        <begin position="144"/>
        <end position="164"/>
    </location>
</feature>
<proteinExistence type="predicted"/>
<organism evidence="2 3">
    <name type="scientific">Paractinoplanes durhamensis</name>
    <dbReference type="NCBI Taxonomy" id="113563"/>
    <lineage>
        <taxon>Bacteria</taxon>
        <taxon>Bacillati</taxon>
        <taxon>Actinomycetota</taxon>
        <taxon>Actinomycetes</taxon>
        <taxon>Micromonosporales</taxon>
        <taxon>Micromonosporaceae</taxon>
        <taxon>Paractinoplanes</taxon>
    </lineage>
</organism>
<comment type="caution">
    <text evidence="2">The sequence shown here is derived from an EMBL/GenBank/DDBJ whole genome shotgun (WGS) entry which is preliminary data.</text>
</comment>
<name>A0ABQ3YW56_9ACTN</name>
<protein>
    <recommendedName>
        <fullName evidence="4">Transmembrane protein</fullName>
    </recommendedName>
</protein>
<keyword evidence="1" id="KW-1133">Transmembrane helix</keyword>
<evidence type="ECO:0000313" key="3">
    <source>
        <dbReference type="Proteomes" id="UP000637628"/>
    </source>
</evidence>
<keyword evidence="1" id="KW-0812">Transmembrane</keyword>